<dbReference type="AlphaFoldDB" id="A0A0D2AX15"/>
<dbReference type="RefSeq" id="XP_016213593.1">
    <property type="nucleotide sequence ID" value="XM_016358492.1"/>
</dbReference>
<evidence type="ECO:0000313" key="9">
    <source>
        <dbReference type="EMBL" id="KIW03724.1"/>
    </source>
</evidence>
<accession>A0A0D2AX15</accession>
<evidence type="ECO:0000256" key="8">
    <source>
        <dbReference type="SAM" id="MobiDB-lite"/>
    </source>
</evidence>
<name>A0A0D2AX15_9PEZI</name>
<reference evidence="9 10" key="1">
    <citation type="submission" date="2015-01" db="EMBL/GenBank/DDBJ databases">
        <title>The Genome Sequence of Ochroconis gallopava CBS43764.</title>
        <authorList>
            <consortium name="The Broad Institute Genomics Platform"/>
            <person name="Cuomo C."/>
            <person name="de Hoog S."/>
            <person name="Gorbushina A."/>
            <person name="Stielow B."/>
            <person name="Teixiera M."/>
            <person name="Abouelleil A."/>
            <person name="Chapman S.B."/>
            <person name="Priest M."/>
            <person name="Young S.K."/>
            <person name="Wortman J."/>
            <person name="Nusbaum C."/>
            <person name="Birren B."/>
        </authorList>
    </citation>
    <scope>NUCLEOTIDE SEQUENCE [LARGE SCALE GENOMIC DNA]</scope>
    <source>
        <strain evidence="9 10">CBS 43764</strain>
    </source>
</reference>
<dbReference type="VEuPathDB" id="FungiDB:PV09_05033"/>
<organism evidence="9 10">
    <name type="scientific">Verruconis gallopava</name>
    <dbReference type="NCBI Taxonomy" id="253628"/>
    <lineage>
        <taxon>Eukaryota</taxon>
        <taxon>Fungi</taxon>
        <taxon>Dikarya</taxon>
        <taxon>Ascomycota</taxon>
        <taxon>Pezizomycotina</taxon>
        <taxon>Dothideomycetes</taxon>
        <taxon>Pleosporomycetidae</taxon>
        <taxon>Venturiales</taxon>
        <taxon>Sympoventuriaceae</taxon>
        <taxon>Verruconis</taxon>
    </lineage>
</organism>
<dbReference type="PIRSF" id="PIRSF017479">
    <property type="entry name" value="TRAPP_I_complex_Trs31"/>
    <property type="match status" value="1"/>
</dbReference>
<keyword evidence="3 7" id="KW-0813">Transport</keyword>
<evidence type="ECO:0000256" key="3">
    <source>
        <dbReference type="ARBA" id="ARBA00022448"/>
    </source>
</evidence>
<dbReference type="InParanoid" id="A0A0D2AX15"/>
<keyword evidence="6 7" id="KW-0333">Golgi apparatus</keyword>
<protein>
    <recommendedName>
        <fullName evidence="7">Trafficking protein particle complex subunit</fullName>
    </recommendedName>
</protein>
<dbReference type="GO" id="GO:0006888">
    <property type="term" value="P:endoplasmic reticulum to Golgi vesicle-mediated transport"/>
    <property type="evidence" value="ECO:0007669"/>
    <property type="project" value="TreeGrafter"/>
</dbReference>
<feature type="compositionally biased region" description="Polar residues" evidence="8">
    <location>
        <begin position="1"/>
        <end position="28"/>
    </location>
</feature>
<dbReference type="CDD" id="cd14943">
    <property type="entry name" value="TRAPPC5_Trs31"/>
    <property type="match status" value="1"/>
</dbReference>
<dbReference type="SUPFAM" id="SSF111126">
    <property type="entry name" value="Ligand-binding domain in the NO signalling and Golgi transport"/>
    <property type="match status" value="1"/>
</dbReference>
<dbReference type="PANTHER" id="PTHR20902">
    <property type="entry name" value="41-2 PROTEIN ANTIGEN-RELATED"/>
    <property type="match status" value="1"/>
</dbReference>
<keyword evidence="5 7" id="KW-0931">ER-Golgi transport</keyword>
<feature type="region of interest" description="Disordered" evidence="8">
    <location>
        <begin position="1"/>
        <end position="36"/>
    </location>
</feature>
<dbReference type="InterPro" id="IPR024096">
    <property type="entry name" value="NO_sig/Golgi_transp_ligand-bd"/>
</dbReference>
<dbReference type="InterPro" id="IPR016696">
    <property type="entry name" value="TRAPP-I_su5"/>
</dbReference>
<dbReference type="EMBL" id="KN847543">
    <property type="protein sequence ID" value="KIW03724.1"/>
    <property type="molecule type" value="Genomic_DNA"/>
</dbReference>
<evidence type="ECO:0000256" key="1">
    <source>
        <dbReference type="ARBA" id="ARBA00004240"/>
    </source>
</evidence>
<evidence type="ECO:0000256" key="5">
    <source>
        <dbReference type="ARBA" id="ARBA00022892"/>
    </source>
</evidence>
<keyword evidence="10" id="KW-1185">Reference proteome</keyword>
<dbReference type="GO" id="GO:1990070">
    <property type="term" value="C:TRAPPI protein complex"/>
    <property type="evidence" value="ECO:0007669"/>
    <property type="project" value="TreeGrafter"/>
</dbReference>
<dbReference type="InterPro" id="IPR007194">
    <property type="entry name" value="TRAPP_component"/>
</dbReference>
<evidence type="ECO:0000256" key="6">
    <source>
        <dbReference type="ARBA" id="ARBA00023034"/>
    </source>
</evidence>
<dbReference type="GO" id="GO:1990072">
    <property type="term" value="C:TRAPPIII protein complex"/>
    <property type="evidence" value="ECO:0007669"/>
    <property type="project" value="TreeGrafter"/>
</dbReference>
<evidence type="ECO:0000313" key="10">
    <source>
        <dbReference type="Proteomes" id="UP000053259"/>
    </source>
</evidence>
<dbReference type="FunCoup" id="A0A0D2AX15">
    <property type="interactions" value="367"/>
</dbReference>
<dbReference type="STRING" id="253628.A0A0D2AX15"/>
<comment type="function">
    <text evidence="7">Plays a key role in the late stages of endoplasmic reticulum to Golgi traffic.</text>
</comment>
<comment type="similarity">
    <text evidence="2 7">Belongs to the TRAPP small subunits family. BET3 subfamily.</text>
</comment>
<gene>
    <name evidence="9" type="ORF">PV09_05033</name>
</gene>
<proteinExistence type="inferred from homology"/>
<evidence type="ECO:0000256" key="4">
    <source>
        <dbReference type="ARBA" id="ARBA00022824"/>
    </source>
</evidence>
<dbReference type="Gene3D" id="3.30.1380.20">
    <property type="entry name" value="Trafficking protein particle complex subunit 3"/>
    <property type="match status" value="1"/>
</dbReference>
<comment type="subcellular location">
    <subcellularLocation>
        <location evidence="1">Endoplasmic reticulum</location>
    </subcellularLocation>
    <subcellularLocation>
        <location evidence="7">Golgi apparatus</location>
        <location evidence="7">cis-Golgi network</location>
    </subcellularLocation>
</comment>
<evidence type="ECO:0000256" key="7">
    <source>
        <dbReference type="PIRNR" id="PIRNR017479"/>
    </source>
</evidence>
<dbReference type="GO" id="GO:1990071">
    <property type="term" value="C:TRAPPII protein complex"/>
    <property type="evidence" value="ECO:0007669"/>
    <property type="project" value="TreeGrafter"/>
</dbReference>
<dbReference type="PANTHER" id="PTHR20902:SF0">
    <property type="entry name" value="TRAFFICKING PROTEIN PARTICLE COMPLEX SUBUNIT 5"/>
    <property type="match status" value="1"/>
</dbReference>
<dbReference type="GO" id="GO:0005783">
    <property type="term" value="C:endoplasmic reticulum"/>
    <property type="evidence" value="ECO:0007669"/>
    <property type="project" value="UniProtKB-SubCell"/>
</dbReference>
<keyword evidence="4 7" id="KW-0256">Endoplasmic reticulum</keyword>
<dbReference type="Proteomes" id="UP000053259">
    <property type="component" value="Unassembled WGS sequence"/>
</dbReference>
<dbReference type="Pfam" id="PF04051">
    <property type="entry name" value="TRAPP"/>
    <property type="match status" value="1"/>
</dbReference>
<dbReference type="OrthoDB" id="10254842at2759"/>
<dbReference type="GeneID" id="27313006"/>
<evidence type="ECO:0000256" key="2">
    <source>
        <dbReference type="ARBA" id="ARBA00006218"/>
    </source>
</evidence>
<comment type="subunit">
    <text evidence="7">Part of the multisubunit TRAPP (transport protein particle) complex.</text>
</comment>
<dbReference type="HOGENOM" id="CLU_073154_2_1_1"/>
<sequence length="245" mass="27463">MTQPAPQMSTSQAEKGTQNVLPVRTQGSGLRYPSNKKTIYDRNRDRTKNAESSRAAFAYMFVEMIRYTQSKVKDMGELESRLNTMGYPIGIRLLELLLARSTASTSQPPSTRPLRILPLLQFITNNLWRHLFSRPADGLEQSVNNQNEYMIIDNDPLVSQYISVPRESKDFNPNAFVAGIIEGVCDASGFTTLGARGMGVSAHWAAEEDESGKGGRVMWPDKTIFLIKFAPEVLEREEVLARSDK</sequence>